<dbReference type="InterPro" id="IPR035979">
    <property type="entry name" value="RBD_domain_sf"/>
</dbReference>
<protein>
    <submittedName>
        <fullName evidence="7">Splicing factor, proline-and glutamine-rich</fullName>
    </submittedName>
</protein>
<gene>
    <name evidence="7" type="ORF">KP79_PYT07468</name>
</gene>
<proteinExistence type="predicted"/>
<evidence type="ECO:0000313" key="8">
    <source>
        <dbReference type="Proteomes" id="UP000242188"/>
    </source>
</evidence>
<dbReference type="PANTHER" id="PTHR23189">
    <property type="entry name" value="RNA RECOGNITION MOTIF-CONTAINING"/>
    <property type="match status" value="1"/>
</dbReference>
<dbReference type="CDD" id="cd12333">
    <property type="entry name" value="RRM2_p54nrb_like"/>
    <property type="match status" value="1"/>
</dbReference>
<dbReference type="GO" id="GO:0003723">
    <property type="term" value="F:RNA binding"/>
    <property type="evidence" value="ECO:0007669"/>
    <property type="project" value="UniProtKB-UniRule"/>
</dbReference>
<evidence type="ECO:0000313" key="7">
    <source>
        <dbReference type="EMBL" id="OWF50943.1"/>
    </source>
</evidence>
<dbReference type="EMBL" id="NEDP02002412">
    <property type="protein sequence ID" value="OWF50943.1"/>
    <property type="molecule type" value="Genomic_DNA"/>
</dbReference>
<dbReference type="InterPro" id="IPR012975">
    <property type="entry name" value="NOPS"/>
</dbReference>
<dbReference type="OrthoDB" id="10067824at2759"/>
<feature type="compositionally biased region" description="Basic and acidic residues" evidence="5">
    <location>
        <begin position="598"/>
        <end position="622"/>
    </location>
</feature>
<accession>A0A210QQC9</accession>
<feature type="compositionally biased region" description="Gly residues" evidence="5">
    <location>
        <begin position="546"/>
        <end position="597"/>
    </location>
</feature>
<comment type="caution">
    <text evidence="7">The sequence shown here is derived from an EMBL/GenBank/DDBJ whole genome shotgun (WGS) entry which is preliminary data.</text>
</comment>
<keyword evidence="4" id="KW-0175">Coiled coil</keyword>
<evidence type="ECO:0000256" key="2">
    <source>
        <dbReference type="ARBA" id="ARBA00022884"/>
    </source>
</evidence>
<name>A0A210QQC9_MIZYE</name>
<feature type="compositionally biased region" description="Low complexity" evidence="5">
    <location>
        <begin position="73"/>
        <end position="83"/>
    </location>
</feature>
<keyword evidence="2 3" id="KW-0694">RNA-binding</keyword>
<dbReference type="InterPro" id="IPR000504">
    <property type="entry name" value="RRM_dom"/>
</dbReference>
<feature type="region of interest" description="Disordered" evidence="5">
    <location>
        <begin position="1"/>
        <end position="114"/>
    </location>
</feature>
<dbReference type="Proteomes" id="UP000242188">
    <property type="component" value="Unassembled WGS sequence"/>
</dbReference>
<sequence>MSEKTAAKPATPAKKELTDTKTPTPNKNKPQQDGNINKHQEQNRSRGGGGGGDRGGHGGPQRRGGGGGGGRGRFNNNRNFSQGGDRHSNMGHKNQPPQDTDHNEDGPKEDPKFTGRCRLFVGNLTPDITEEEFRGMFTKFGEISELFVNGAKGFGFIRMDYRNNAEAAKAALDGTQRKGRSLRVRFANHGAAIRVKNLSPFVSNELMYQSFSQFGDIERAIVCVDDRGRSSGEGIVEFARKPGASQAMKRINEGVFLMSSYPRPVFVEPLEQKDEEDGLPEKFLPRNEHCRKDREKEPRFAPPGSFEYRFAQRWKELDELEKQQHERVKQEMEDARIKLEAEMEGAMYEYQAEQIRADLVRQQEELQRIEEMRQEQMRRRQEMDMRNDTYFRRQEDSRMVREEEERRREMIMRGEGSGMRGGRGPMDSHRSSQMEQQGGLRGEGMRGDGMRGEGLRGEGMRGEGQRGRSGVPPPVPPPPAPPAAMGIENRQQNEGSIVSGFGGSGGNVGGGGGVGGSQGSMQGQSQGMGGQGQGMQRQSRFDQQGGNYGNGNFGGRGGLGGQGGGMSGGSGGGGMQGGNNMYGGGGMSGNMGGGRGGMNERRRQEAGGPRDDYGDMKRMRRY</sequence>
<evidence type="ECO:0000256" key="3">
    <source>
        <dbReference type="PROSITE-ProRule" id="PRU00176"/>
    </source>
</evidence>
<keyword evidence="8" id="KW-1185">Reference proteome</keyword>
<evidence type="ECO:0000256" key="1">
    <source>
        <dbReference type="ARBA" id="ARBA00022737"/>
    </source>
</evidence>
<evidence type="ECO:0000259" key="6">
    <source>
        <dbReference type="PROSITE" id="PS50102"/>
    </source>
</evidence>
<reference evidence="7 8" key="1">
    <citation type="journal article" date="2017" name="Nat. Ecol. Evol.">
        <title>Scallop genome provides insights into evolution of bilaterian karyotype and development.</title>
        <authorList>
            <person name="Wang S."/>
            <person name="Zhang J."/>
            <person name="Jiao W."/>
            <person name="Li J."/>
            <person name="Xun X."/>
            <person name="Sun Y."/>
            <person name="Guo X."/>
            <person name="Huan P."/>
            <person name="Dong B."/>
            <person name="Zhang L."/>
            <person name="Hu X."/>
            <person name="Sun X."/>
            <person name="Wang J."/>
            <person name="Zhao C."/>
            <person name="Wang Y."/>
            <person name="Wang D."/>
            <person name="Huang X."/>
            <person name="Wang R."/>
            <person name="Lv J."/>
            <person name="Li Y."/>
            <person name="Zhang Z."/>
            <person name="Liu B."/>
            <person name="Lu W."/>
            <person name="Hui Y."/>
            <person name="Liang J."/>
            <person name="Zhou Z."/>
            <person name="Hou R."/>
            <person name="Li X."/>
            <person name="Liu Y."/>
            <person name="Li H."/>
            <person name="Ning X."/>
            <person name="Lin Y."/>
            <person name="Zhao L."/>
            <person name="Xing Q."/>
            <person name="Dou J."/>
            <person name="Li Y."/>
            <person name="Mao J."/>
            <person name="Guo H."/>
            <person name="Dou H."/>
            <person name="Li T."/>
            <person name="Mu C."/>
            <person name="Jiang W."/>
            <person name="Fu Q."/>
            <person name="Fu X."/>
            <person name="Miao Y."/>
            <person name="Liu J."/>
            <person name="Yu Q."/>
            <person name="Li R."/>
            <person name="Liao H."/>
            <person name="Li X."/>
            <person name="Kong Y."/>
            <person name="Jiang Z."/>
            <person name="Chourrout D."/>
            <person name="Li R."/>
            <person name="Bao Z."/>
        </authorList>
    </citation>
    <scope>NUCLEOTIDE SEQUENCE [LARGE SCALE GENOMIC DNA]</scope>
    <source>
        <strain evidence="7 8">PY_sf001</strain>
    </source>
</reference>
<feature type="compositionally biased region" description="Low complexity" evidence="5">
    <location>
        <begin position="20"/>
        <end position="29"/>
    </location>
</feature>
<feature type="compositionally biased region" description="Gly residues" evidence="5">
    <location>
        <begin position="500"/>
        <end position="518"/>
    </location>
</feature>
<dbReference type="InterPro" id="IPR012677">
    <property type="entry name" value="Nucleotide-bd_a/b_plait_sf"/>
</dbReference>
<dbReference type="CDD" id="cd12931">
    <property type="entry name" value="eNOPS_SF"/>
    <property type="match status" value="1"/>
</dbReference>
<feature type="compositionally biased region" description="Basic and acidic residues" evidence="5">
    <location>
        <begin position="279"/>
        <end position="299"/>
    </location>
</feature>
<dbReference type="FunFam" id="3.30.70.330:FF:000513">
    <property type="entry name" value="Splicing factor, proline-and glutamine-rich"/>
    <property type="match status" value="1"/>
</dbReference>
<keyword evidence="1" id="KW-0677">Repeat</keyword>
<dbReference type="Gene3D" id="3.30.70.330">
    <property type="match status" value="2"/>
</dbReference>
<dbReference type="AlphaFoldDB" id="A0A210QQC9"/>
<feature type="compositionally biased region" description="Gly residues" evidence="5">
    <location>
        <begin position="415"/>
        <end position="424"/>
    </location>
</feature>
<dbReference type="Pfam" id="PF08075">
    <property type="entry name" value="NOPS"/>
    <property type="match status" value="1"/>
</dbReference>
<dbReference type="Gene3D" id="6.10.250.1170">
    <property type="match status" value="1"/>
</dbReference>
<feature type="region of interest" description="Disordered" evidence="5">
    <location>
        <begin position="276"/>
        <end position="302"/>
    </location>
</feature>
<feature type="region of interest" description="Disordered" evidence="5">
    <location>
        <begin position="414"/>
        <end position="622"/>
    </location>
</feature>
<feature type="domain" description="RRM" evidence="6">
    <location>
        <begin position="191"/>
        <end position="272"/>
    </location>
</feature>
<dbReference type="CDD" id="cd12332">
    <property type="entry name" value="RRM1_p54nrb_like"/>
    <property type="match status" value="1"/>
</dbReference>
<feature type="domain" description="RRM" evidence="6">
    <location>
        <begin position="117"/>
        <end position="189"/>
    </location>
</feature>
<feature type="coiled-coil region" evidence="4">
    <location>
        <begin position="315"/>
        <end position="386"/>
    </location>
</feature>
<dbReference type="SMART" id="SM00360">
    <property type="entry name" value="RRM"/>
    <property type="match status" value="2"/>
</dbReference>
<feature type="compositionally biased region" description="Basic and acidic residues" evidence="5">
    <location>
        <begin position="99"/>
        <end position="113"/>
    </location>
</feature>
<dbReference type="PROSITE" id="PS50102">
    <property type="entry name" value="RRM"/>
    <property type="match status" value="2"/>
</dbReference>
<dbReference type="STRING" id="6573.A0A210QQC9"/>
<feature type="compositionally biased region" description="Gly residues" evidence="5">
    <location>
        <begin position="46"/>
        <end position="72"/>
    </location>
</feature>
<evidence type="ECO:0000256" key="5">
    <source>
        <dbReference type="SAM" id="MobiDB-lite"/>
    </source>
</evidence>
<organism evidence="7 8">
    <name type="scientific">Mizuhopecten yessoensis</name>
    <name type="common">Japanese scallop</name>
    <name type="synonym">Patinopecten yessoensis</name>
    <dbReference type="NCBI Taxonomy" id="6573"/>
    <lineage>
        <taxon>Eukaryota</taxon>
        <taxon>Metazoa</taxon>
        <taxon>Spiralia</taxon>
        <taxon>Lophotrochozoa</taxon>
        <taxon>Mollusca</taxon>
        <taxon>Bivalvia</taxon>
        <taxon>Autobranchia</taxon>
        <taxon>Pteriomorphia</taxon>
        <taxon>Pectinida</taxon>
        <taxon>Pectinoidea</taxon>
        <taxon>Pectinidae</taxon>
        <taxon>Mizuhopecten</taxon>
    </lineage>
</organism>
<dbReference type="GO" id="GO:0005634">
    <property type="term" value="C:nucleus"/>
    <property type="evidence" value="ECO:0007669"/>
    <property type="project" value="UniProtKB-ARBA"/>
</dbReference>
<dbReference type="FunFam" id="3.30.70.330:FF:000043">
    <property type="entry name" value="paraspeckle component 1 isoform X1"/>
    <property type="match status" value="1"/>
</dbReference>
<dbReference type="SUPFAM" id="SSF54928">
    <property type="entry name" value="RNA-binding domain, RBD"/>
    <property type="match status" value="1"/>
</dbReference>
<dbReference type="Pfam" id="PF00076">
    <property type="entry name" value="RRM_1"/>
    <property type="match status" value="2"/>
</dbReference>
<evidence type="ECO:0000256" key="4">
    <source>
        <dbReference type="SAM" id="Coils"/>
    </source>
</evidence>
<feature type="compositionally biased region" description="Basic and acidic residues" evidence="5">
    <location>
        <begin position="443"/>
        <end position="466"/>
    </location>
</feature>
<feature type="compositionally biased region" description="Pro residues" evidence="5">
    <location>
        <begin position="471"/>
        <end position="482"/>
    </location>
</feature>